<dbReference type="SUPFAM" id="SSF57756">
    <property type="entry name" value="Retrovirus zinc finger-like domains"/>
    <property type="match status" value="1"/>
</dbReference>
<dbReference type="GO" id="GO:0003676">
    <property type="term" value="F:nucleic acid binding"/>
    <property type="evidence" value="ECO:0007669"/>
    <property type="project" value="InterPro"/>
</dbReference>
<dbReference type="FunFam" id="3.10.20.90:FF:000070">
    <property type="entry name" value="E3 ubiquitin-protein ligase RBBP6 isoform X2"/>
    <property type="match status" value="1"/>
</dbReference>
<dbReference type="InterPro" id="IPR001878">
    <property type="entry name" value="Znf_CCHC"/>
</dbReference>
<dbReference type="SUPFAM" id="SSF57850">
    <property type="entry name" value="RING/U-box"/>
    <property type="match status" value="1"/>
</dbReference>
<evidence type="ECO:0000256" key="8">
    <source>
        <dbReference type="SAM" id="MobiDB-lite"/>
    </source>
</evidence>
<evidence type="ECO:0000313" key="11">
    <source>
        <dbReference type="EMBL" id="PWN25262.1"/>
    </source>
</evidence>
<dbReference type="STRING" id="1569628.A0A316UJ00"/>
<keyword evidence="5" id="KW-0862">Zinc</keyword>
<dbReference type="Pfam" id="PF08783">
    <property type="entry name" value="DWNN"/>
    <property type="match status" value="1"/>
</dbReference>
<proteinExistence type="predicted"/>
<keyword evidence="2" id="KW-0507">mRNA processing</keyword>
<dbReference type="FunFam" id="4.10.60.10:FF:000005">
    <property type="entry name" value="E3 ubiquitin-protein ligase RBBP6"/>
    <property type="match status" value="1"/>
</dbReference>
<keyword evidence="3" id="KW-0479">Metal-binding</keyword>
<dbReference type="GO" id="GO:0005634">
    <property type="term" value="C:nucleus"/>
    <property type="evidence" value="ECO:0007669"/>
    <property type="project" value="UniProtKB-SubCell"/>
</dbReference>
<evidence type="ECO:0000256" key="2">
    <source>
        <dbReference type="ARBA" id="ARBA00022664"/>
    </source>
</evidence>
<keyword evidence="12" id="KW-1185">Reference proteome</keyword>
<feature type="compositionally biased region" description="Low complexity" evidence="8">
    <location>
        <begin position="122"/>
        <end position="134"/>
    </location>
</feature>
<dbReference type="Pfam" id="PF13696">
    <property type="entry name" value="zf-CCHC_2"/>
    <property type="match status" value="1"/>
</dbReference>
<feature type="domain" description="DWNN" evidence="10">
    <location>
        <begin position="5"/>
        <end position="78"/>
    </location>
</feature>
<dbReference type="Proteomes" id="UP000245884">
    <property type="component" value="Unassembled WGS sequence"/>
</dbReference>
<gene>
    <name evidence="11" type="ORF">BDZ90DRAFT_223746</name>
</gene>
<dbReference type="SMART" id="SM00343">
    <property type="entry name" value="ZnF_C2HC"/>
    <property type="match status" value="1"/>
</dbReference>
<dbReference type="InterPro" id="IPR025829">
    <property type="entry name" value="Zn_knuckle_CX2CX3GHX4C"/>
</dbReference>
<dbReference type="GO" id="GO:0006511">
    <property type="term" value="P:ubiquitin-dependent protein catabolic process"/>
    <property type="evidence" value="ECO:0007669"/>
    <property type="project" value="TreeGrafter"/>
</dbReference>
<dbReference type="Gene3D" id="4.10.60.10">
    <property type="entry name" value="Zinc finger, CCHC-type"/>
    <property type="match status" value="1"/>
</dbReference>
<evidence type="ECO:0000256" key="3">
    <source>
        <dbReference type="ARBA" id="ARBA00022723"/>
    </source>
</evidence>
<feature type="region of interest" description="Disordered" evidence="8">
    <location>
        <begin position="198"/>
        <end position="232"/>
    </location>
</feature>
<dbReference type="GeneID" id="37026410"/>
<dbReference type="GO" id="GO:0008270">
    <property type="term" value="F:zinc ion binding"/>
    <property type="evidence" value="ECO:0007669"/>
    <property type="project" value="UniProtKB-KW"/>
</dbReference>
<dbReference type="OrthoDB" id="106784at2759"/>
<evidence type="ECO:0000256" key="1">
    <source>
        <dbReference type="ARBA" id="ARBA00004123"/>
    </source>
</evidence>
<evidence type="ECO:0000256" key="6">
    <source>
        <dbReference type="ARBA" id="ARBA00023242"/>
    </source>
</evidence>
<dbReference type="EMBL" id="KZ819677">
    <property type="protein sequence ID" value="PWN25262.1"/>
    <property type="molecule type" value="Genomic_DNA"/>
</dbReference>
<evidence type="ECO:0000259" key="10">
    <source>
        <dbReference type="PROSITE" id="PS51282"/>
    </source>
</evidence>
<dbReference type="InterPro" id="IPR013083">
    <property type="entry name" value="Znf_RING/FYVE/PHD"/>
</dbReference>
<keyword evidence="6" id="KW-0539">Nucleus</keyword>
<feature type="domain" description="CCHC-type" evidence="9">
    <location>
        <begin position="241"/>
        <end position="255"/>
    </location>
</feature>
<dbReference type="GO" id="GO:0006397">
    <property type="term" value="P:mRNA processing"/>
    <property type="evidence" value="ECO:0007669"/>
    <property type="project" value="UniProtKB-KW"/>
</dbReference>
<dbReference type="Gene3D" id="3.10.20.90">
    <property type="entry name" value="Phosphatidylinositol 3-kinase Catalytic Subunit, Chain A, domain 1"/>
    <property type="match status" value="1"/>
</dbReference>
<evidence type="ECO:0000313" key="12">
    <source>
        <dbReference type="Proteomes" id="UP000245884"/>
    </source>
</evidence>
<evidence type="ECO:0000256" key="4">
    <source>
        <dbReference type="ARBA" id="ARBA00022771"/>
    </source>
</evidence>
<dbReference type="InterPro" id="IPR033489">
    <property type="entry name" value="RBBP6"/>
</dbReference>
<dbReference type="GO" id="GO:0016567">
    <property type="term" value="P:protein ubiquitination"/>
    <property type="evidence" value="ECO:0007669"/>
    <property type="project" value="InterPro"/>
</dbReference>
<feature type="region of interest" description="Disordered" evidence="8">
    <location>
        <begin position="100"/>
        <end position="173"/>
    </location>
</feature>
<dbReference type="InterPro" id="IPR014891">
    <property type="entry name" value="DWNN_domain"/>
</dbReference>
<feature type="compositionally biased region" description="Basic and acidic residues" evidence="8">
    <location>
        <begin position="221"/>
        <end position="231"/>
    </location>
</feature>
<evidence type="ECO:0000256" key="5">
    <source>
        <dbReference type="ARBA" id="ARBA00022833"/>
    </source>
</evidence>
<accession>A0A316UJ00</accession>
<feature type="compositionally biased region" description="Gly residues" evidence="8">
    <location>
        <begin position="204"/>
        <end position="216"/>
    </location>
</feature>
<dbReference type="GO" id="GO:0061630">
    <property type="term" value="F:ubiquitin protein ligase activity"/>
    <property type="evidence" value="ECO:0007669"/>
    <property type="project" value="InterPro"/>
</dbReference>
<dbReference type="PANTHER" id="PTHR15439:SF0">
    <property type="entry name" value="CELL DIVISION CYCLE AND APOPTOSIS REGULATOR PROTEIN 1-RELATED"/>
    <property type="match status" value="1"/>
</dbReference>
<feature type="non-terminal residue" evidence="11">
    <location>
        <position position="412"/>
    </location>
</feature>
<dbReference type="InterPro" id="IPR036875">
    <property type="entry name" value="Znf_CCHC_sf"/>
</dbReference>
<organism evidence="11 12">
    <name type="scientific">Jaminaea rosea</name>
    <dbReference type="NCBI Taxonomy" id="1569628"/>
    <lineage>
        <taxon>Eukaryota</taxon>
        <taxon>Fungi</taxon>
        <taxon>Dikarya</taxon>
        <taxon>Basidiomycota</taxon>
        <taxon>Ustilaginomycotina</taxon>
        <taxon>Exobasidiomycetes</taxon>
        <taxon>Microstromatales</taxon>
        <taxon>Microstromatales incertae sedis</taxon>
        <taxon>Jaminaea</taxon>
    </lineage>
</organism>
<dbReference type="AlphaFoldDB" id="A0A316UJ00"/>
<sequence>MSSVVHYKFKSQRDASRVVFDGTALSVYDLKREIMVQNKMGKGVDFDIALYNAQTEEEYRDDNHLIPRSSTVLVRRLPPQRPGRGTAQMYVADLYGGDAGEGSSSRFGPAASGMAQGRDRQQQQPGGPSSYRGPMSVRFDDRGKEPSATPAPPPVLPPSMTQQGAAGESNGGDEAASIAAMFQATTDQWDATQQQMANATYRSRGGGPPRGGGRGGSFQARSDRGDHHQYSDRPPPVGYICYRCGKKGHWIQECPTNLDPNWDDKPRFKRTTGIPKSMLKTVENPTETQRQAGIMVTSDGTYVVAQVDSATWEAERSAALKTLSRSDVFAAVPTDSALACPLCSKLLKKAVKTPCCTTRFCEECIQNHLLENDFKCAECDKRIADLGDLARDDEVRRKVEEYVEEAIRRSEE</sequence>
<protein>
    <submittedName>
        <fullName evidence="11">DWNN-domain-containing protein</fullName>
    </submittedName>
</protein>
<dbReference type="RefSeq" id="XP_025359874.1">
    <property type="nucleotide sequence ID" value="XM_025504587.1"/>
</dbReference>
<comment type="subcellular location">
    <subcellularLocation>
        <location evidence="1">Nucleus</location>
    </subcellularLocation>
</comment>
<name>A0A316UJ00_9BASI</name>
<dbReference type="SMART" id="SM01180">
    <property type="entry name" value="DWNN"/>
    <property type="match status" value="1"/>
</dbReference>
<keyword evidence="4 7" id="KW-0863">Zinc-finger</keyword>
<dbReference type="Gene3D" id="3.30.40.10">
    <property type="entry name" value="Zinc/RING finger domain, C3HC4 (zinc finger)"/>
    <property type="match status" value="1"/>
</dbReference>
<dbReference type="PROSITE" id="PS51282">
    <property type="entry name" value="DWNN"/>
    <property type="match status" value="1"/>
</dbReference>
<dbReference type="PROSITE" id="PS50158">
    <property type="entry name" value="ZF_CCHC"/>
    <property type="match status" value="1"/>
</dbReference>
<dbReference type="PANTHER" id="PTHR15439">
    <property type="entry name" value="RETINOBLASTOMA-BINDING PROTEIN 6"/>
    <property type="match status" value="1"/>
</dbReference>
<evidence type="ECO:0000259" key="9">
    <source>
        <dbReference type="PROSITE" id="PS50158"/>
    </source>
</evidence>
<dbReference type="CDD" id="cd16620">
    <property type="entry name" value="vRING-HC-C4C4_RBBP6"/>
    <property type="match status" value="1"/>
</dbReference>
<reference evidence="11 12" key="1">
    <citation type="journal article" date="2018" name="Mol. Biol. Evol.">
        <title>Broad Genomic Sampling Reveals a Smut Pathogenic Ancestry of the Fungal Clade Ustilaginomycotina.</title>
        <authorList>
            <person name="Kijpornyongpan T."/>
            <person name="Mondo S.J."/>
            <person name="Barry K."/>
            <person name="Sandor L."/>
            <person name="Lee J."/>
            <person name="Lipzen A."/>
            <person name="Pangilinan J."/>
            <person name="LaButti K."/>
            <person name="Hainaut M."/>
            <person name="Henrissat B."/>
            <person name="Grigoriev I.V."/>
            <person name="Spatafora J.W."/>
            <person name="Aime M.C."/>
        </authorList>
    </citation>
    <scope>NUCLEOTIDE SEQUENCE [LARGE SCALE GENOMIC DNA]</scope>
    <source>
        <strain evidence="11 12">MCA 5214</strain>
    </source>
</reference>
<evidence type="ECO:0000256" key="7">
    <source>
        <dbReference type="PROSITE-ProRule" id="PRU00047"/>
    </source>
</evidence>